<dbReference type="STRING" id="1112.A9D12_02290"/>
<dbReference type="PANTHER" id="PTHR30399">
    <property type="entry name" value="UNCHARACTERIZED PROTEIN YGJP"/>
    <property type="match status" value="1"/>
</dbReference>
<proteinExistence type="predicted"/>
<dbReference type="OrthoDB" id="9795402at2"/>
<dbReference type="InterPro" id="IPR002725">
    <property type="entry name" value="YgjP-like_metallopeptidase"/>
</dbReference>
<dbReference type="GO" id="GO:0016787">
    <property type="term" value="F:hydrolase activity"/>
    <property type="evidence" value="ECO:0007669"/>
    <property type="project" value="UniProtKB-KW"/>
</dbReference>
<keyword evidence="3" id="KW-1185">Reference proteome</keyword>
<dbReference type="InterPro" id="IPR053136">
    <property type="entry name" value="UTP_pyrophosphatase-like"/>
</dbReference>
<feature type="domain" description="YgjP-like metallopeptidase" evidence="1">
    <location>
        <begin position="37"/>
        <end position="235"/>
    </location>
</feature>
<dbReference type="PANTHER" id="PTHR30399:SF1">
    <property type="entry name" value="UTP PYROPHOSPHATASE"/>
    <property type="match status" value="1"/>
</dbReference>
<evidence type="ECO:0000313" key="3">
    <source>
        <dbReference type="Proteomes" id="UP000078263"/>
    </source>
</evidence>
<dbReference type="AlphaFoldDB" id="A0A192D1Y5"/>
<dbReference type="KEGG" id="pns:A9D12_02290"/>
<accession>A0A192D1Y5</accession>
<organism evidence="2 3">
    <name type="scientific">Erythrobacter neustonensis</name>
    <dbReference type="NCBI Taxonomy" id="1112"/>
    <lineage>
        <taxon>Bacteria</taxon>
        <taxon>Pseudomonadati</taxon>
        <taxon>Pseudomonadota</taxon>
        <taxon>Alphaproteobacteria</taxon>
        <taxon>Sphingomonadales</taxon>
        <taxon>Erythrobacteraceae</taxon>
        <taxon>Erythrobacter/Porphyrobacter group</taxon>
        <taxon>Erythrobacter</taxon>
    </lineage>
</organism>
<dbReference type="CDD" id="cd07344">
    <property type="entry name" value="M48_yhfN_like"/>
    <property type="match status" value="1"/>
</dbReference>
<dbReference type="Gene3D" id="3.30.2010.10">
    <property type="entry name" value="Metalloproteases ('zincins'), catalytic domain"/>
    <property type="match status" value="1"/>
</dbReference>
<dbReference type="Pfam" id="PF01863">
    <property type="entry name" value="YgjP-like"/>
    <property type="match status" value="1"/>
</dbReference>
<reference evidence="2 3" key="1">
    <citation type="submission" date="2016-05" db="EMBL/GenBank/DDBJ databases">
        <title>Compelete Genome Sequence of Bacteriochlorophyll-Synthesizing Bacterium Porphyrobacter neustonensis DSM 9434.</title>
        <authorList>
            <person name="Shi X.-L."/>
            <person name="Wu Y.-H."/>
            <person name="Cheng H."/>
            <person name="Xu L."/>
            <person name="Zhang X.-Q."/>
            <person name="Wang C.-S."/>
            <person name="Xu X.-W."/>
        </authorList>
    </citation>
    <scope>NUCLEOTIDE SEQUENCE [LARGE SCALE GENOMIC DNA]</scope>
    <source>
        <strain evidence="2 3">DSM 9434</strain>
    </source>
</reference>
<evidence type="ECO:0000313" key="2">
    <source>
        <dbReference type="EMBL" id="ANK11957.1"/>
    </source>
</evidence>
<keyword evidence="2" id="KW-0378">Hydrolase</keyword>
<sequence>MIDWLRGASVKKPLDPEIELGGTRVPIVLKRMRHARRLTLRLAPDGSEVRITLPSWAEGREALAFVHSRAGWLAEQHAKLPRRAAPQPGGEVRYRGRSLRIVWDTRAPRRPVVEGDTLKVGGPQAGLETRLKRWLEGEALALAEADMRDYCGIAGLDPVAMGLTRAQKRWGSCSEKNRIRINWRLVQAPDFVRRSVVAHEVAHLVHFDHSPAFHALLAQIFEGEIAAADRWLKEHGRSLYAAFG</sequence>
<protein>
    <submittedName>
        <fullName evidence="2">Metal-dependent hydrolase</fullName>
    </submittedName>
</protein>
<dbReference type="EMBL" id="CP016033">
    <property type="protein sequence ID" value="ANK11957.1"/>
    <property type="molecule type" value="Genomic_DNA"/>
</dbReference>
<dbReference type="Proteomes" id="UP000078263">
    <property type="component" value="Chromosome"/>
</dbReference>
<dbReference type="RefSeq" id="WP_068349405.1">
    <property type="nucleotide sequence ID" value="NZ_CP016033.1"/>
</dbReference>
<name>A0A192D1Y5_9SPHN</name>
<gene>
    <name evidence="2" type="ORF">A9D12_02290</name>
</gene>
<evidence type="ECO:0000259" key="1">
    <source>
        <dbReference type="Pfam" id="PF01863"/>
    </source>
</evidence>